<feature type="transmembrane region" description="Helical" evidence="5">
    <location>
        <begin position="431"/>
        <end position="453"/>
    </location>
</feature>
<feature type="transmembrane region" description="Helical" evidence="5">
    <location>
        <begin position="370"/>
        <end position="390"/>
    </location>
</feature>
<dbReference type="Gene3D" id="1.20.1080.10">
    <property type="entry name" value="Glycerol uptake facilitator protein"/>
    <property type="match status" value="1"/>
</dbReference>
<dbReference type="InterPro" id="IPR011385">
    <property type="entry name" value="Site-sp_rcmbase"/>
</dbReference>
<dbReference type="Pfam" id="PF10136">
    <property type="entry name" value="SpecificRecomb"/>
    <property type="match status" value="1"/>
</dbReference>
<reference evidence="6 7" key="1">
    <citation type="submission" date="2020-03" db="EMBL/GenBank/DDBJ databases">
        <title>Genome mining reveals the biosynthetic pathways of PHA and ectoines of the halophilic strain Salinivibrio costicola M318 isolated from fermented shrimp paste.</title>
        <authorList>
            <person name="Doan T.V."/>
            <person name="Tran L.T."/>
            <person name="Trieu T.A."/>
            <person name="Nguyen Q.V."/>
            <person name="Quach T.N."/>
            <person name="Phi T.Q."/>
            <person name="Kumar S."/>
        </authorList>
    </citation>
    <scope>NUCLEOTIDE SEQUENCE [LARGE SCALE GENOMIC DNA]</scope>
    <source>
        <strain evidence="6 7">M318</strain>
    </source>
</reference>
<proteinExistence type="predicted"/>
<sequence length="667" mass="75496">MPAITPAFKVIDGFSLCETDTERLNVFFTYLREGEPELAELRLEQLVLALANSPSQASLFANSICNEAKTIKLSPAFVQLGIFSKNGLVTEIFRRLYNKINPPPKRCNDINDLLSYFVGGEDKVWVNAISSKCWFKLYRLLVKSASPEAIRTTGEYIKSELCYSLEMLAIWIAAEELDPELLRIDRRLNEVDSPFIALQRETSQLVATIKEGEIDSVDTAHFWVMIEQCQLQVKRIRTRGISQFGFSTHASHMLERLDQTLNRMVLLFQILDFRHPHQKARCVLNLWQQLLTSVTERNSVRAIYRKSTRTFSQSVTQNKSNHGEHYIAKTKKDYLNILKGACGAGVIIALLAWVKIYIDTLQLSPFKSAFLVSLNYGVGFMLVHVLHFTIATKQPAMTAANFAAHVEKNKQGRTQSKKLARLLIDVNRSQWFAVWGNIVAAISCSVLVSWAFMHFFSDALLSPEQIDYQKQSIMPFSGMAWLYAAIAGVWLFLSGIITGILDNRADYIELKDRLVAHPLMRIVPESRREKVAFYIHDNYGALGGNLIFGFLLGMTSYVGYLIDVPLDIRHVAFSSANIGYAHVSDFHGVLAFLSSLFFVLMIGFINLWVSFGLALFVALRSRSCELDIKSVRTAVFNQVKQHPACLFWPQNTAPMAKNPPSNHRRTP</sequence>
<evidence type="ECO:0000313" key="6">
    <source>
        <dbReference type="EMBL" id="QIR07616.1"/>
    </source>
</evidence>
<dbReference type="Proteomes" id="UP000501408">
    <property type="component" value="Chromosome 2"/>
</dbReference>
<protein>
    <submittedName>
        <fullName evidence="6">Site-specific recombinase</fullName>
    </submittedName>
</protein>
<accession>A0ABX6K7W2</accession>
<feature type="transmembrane region" description="Helical" evidence="5">
    <location>
        <begin position="539"/>
        <end position="562"/>
    </location>
</feature>
<gene>
    <name evidence="6" type="ORF">HBA18_14480</name>
</gene>
<evidence type="ECO:0000256" key="3">
    <source>
        <dbReference type="ARBA" id="ARBA00022989"/>
    </source>
</evidence>
<dbReference type="EMBL" id="CP050267">
    <property type="protein sequence ID" value="QIR07616.1"/>
    <property type="molecule type" value="Genomic_DNA"/>
</dbReference>
<organism evidence="6 7">
    <name type="scientific">Salinivibrio costicola</name>
    <name type="common">Vibrio costicola</name>
    <dbReference type="NCBI Taxonomy" id="51367"/>
    <lineage>
        <taxon>Bacteria</taxon>
        <taxon>Pseudomonadati</taxon>
        <taxon>Pseudomonadota</taxon>
        <taxon>Gammaproteobacteria</taxon>
        <taxon>Vibrionales</taxon>
        <taxon>Vibrionaceae</taxon>
        <taxon>Salinivibrio</taxon>
    </lineage>
</organism>
<dbReference type="InterPro" id="IPR023271">
    <property type="entry name" value="Aquaporin-like"/>
</dbReference>
<evidence type="ECO:0000256" key="5">
    <source>
        <dbReference type="SAM" id="Phobius"/>
    </source>
</evidence>
<evidence type="ECO:0000256" key="2">
    <source>
        <dbReference type="ARBA" id="ARBA00022692"/>
    </source>
</evidence>
<comment type="subcellular location">
    <subcellularLocation>
        <location evidence="1">Membrane</location>
        <topology evidence="1">Multi-pass membrane protein</topology>
    </subcellularLocation>
</comment>
<dbReference type="PIRSF" id="PIRSF015380">
    <property type="entry name" value="Site-sp_rcmb"/>
    <property type="match status" value="1"/>
</dbReference>
<feature type="transmembrane region" description="Helical" evidence="5">
    <location>
        <begin position="589"/>
        <end position="619"/>
    </location>
</feature>
<feature type="transmembrane region" description="Helical" evidence="5">
    <location>
        <begin position="480"/>
        <end position="501"/>
    </location>
</feature>
<name>A0ABX6K7W2_SALCS</name>
<evidence type="ECO:0000256" key="1">
    <source>
        <dbReference type="ARBA" id="ARBA00004141"/>
    </source>
</evidence>
<keyword evidence="3 5" id="KW-1133">Transmembrane helix</keyword>
<feature type="transmembrane region" description="Helical" evidence="5">
    <location>
        <begin position="337"/>
        <end position="358"/>
    </location>
</feature>
<keyword evidence="7" id="KW-1185">Reference proteome</keyword>
<evidence type="ECO:0000313" key="7">
    <source>
        <dbReference type="Proteomes" id="UP000501408"/>
    </source>
</evidence>
<evidence type="ECO:0000256" key="4">
    <source>
        <dbReference type="ARBA" id="ARBA00023136"/>
    </source>
</evidence>
<dbReference type="RefSeq" id="WP_167315180.1">
    <property type="nucleotide sequence ID" value="NZ_CP050267.1"/>
</dbReference>
<keyword evidence="2 5" id="KW-0812">Transmembrane</keyword>
<keyword evidence="4 5" id="KW-0472">Membrane</keyword>